<evidence type="ECO:0000256" key="4">
    <source>
        <dbReference type="SAM" id="MobiDB-lite"/>
    </source>
</evidence>
<proteinExistence type="inferred from homology"/>
<sequence length="1113" mass="129455">MEVNNQSQISTTRAPLFPAYSTQSVEKEDVQNNKEWLCNSSYSPANHTEVFMKIDEKELPKEEIYVEETKDKIKRISKKSKKKKERKKYPIPTPESFHVPESDSIRSQLNKKTFIEETGLSFERAFRVDPNGDFENRYYEHLEQKHIAKYKVYPRIPIGCELEEQRLWIQPPSKIDVPRYFSKKAMKLLLKTISETENSILTQPEVSGNIFSFIPLESKSSKSSNSTPNNLRANFDGVSTSWKAEFLKAPEVKEDNLNEKQIDSDLNLELKNKTTLFNKKLSESPLDVQLWLDFVDFQEELYYSQKMEEANKALPESYLIEKKVAILDKALKHNPQNVQLNITKLNLCRSLWKIDTVINNWEQLIFLYPNNAQIWREYIIFVLTNITYFNTTRLLKVFRKCIKTLSDLSEGIMQSHEAPPDIIDIMIDIFAQLCFVLKSCGFTEKAIAAYQGLIELNLFGLPSTESLSVSEQIPCLEPFWDSGAPRFGEDDAIGWAATIEQKKISFNKIVTQSDLSNMEDDILYQKLPEWKTWLEFEKLRESHNWLPWRPNPEYDQIADDIDDLNRIISFDDISHFIFRIQNEEHKFLLVHNFIKFLGFNPHLFGCNSCSEKKIYSRIDIDNFDVISKKLSCSLFSDKNSNPLCFKSRIWNTENVNFIKNVFSQARGKFSSKYRVLLSLMYLRYLQKVALECDITSESIENAKKFAKSMLKESENRNCLFLWYEYIKIESCSGSKGRAKKTAETLFSSSSSAAISGTMPLKELWYFARSCIDFSLNIQENCVPDNELFSKNEIMWLLIHIGSREKYTPYSNELIKPTQILKTASGFKYFLNEELSSIINIECNLCYCLDPFAYSIIDCLRCFAFFQYFTQGLDAAIQVFKELSESVKEKVTNSYKRYILEQVCVSQAELLNFHTRNSTVSIKPLLLYLYDSVKQYPNNIKLLHILVRWRSASAVVGPTRRFFGNILKEPYKADPVTWIFALASELSISYSISVWNNSNSDMQLYEAPASSTGIKWKIRSIYEKALNSPSCANIPILWRSYMKFEMMNNETEKCKGIYHRALQNCGWSKELILDCVEYFPDDLKQILDFVEEKIIRVHTPIEEINLLVTHAAQL</sequence>
<keyword evidence="6" id="KW-1185">Reference proteome</keyword>
<reference evidence="5" key="1">
    <citation type="submission" date="2020-07" db="EMBL/GenBank/DDBJ databases">
        <title>Multicomponent nature underlies the extraordinary mechanical properties of spider dragline silk.</title>
        <authorList>
            <person name="Kono N."/>
            <person name="Nakamura H."/>
            <person name="Mori M."/>
            <person name="Yoshida Y."/>
            <person name="Ohtoshi R."/>
            <person name="Malay A.D."/>
            <person name="Moran D.A.P."/>
            <person name="Tomita M."/>
            <person name="Numata K."/>
            <person name="Arakawa K."/>
        </authorList>
    </citation>
    <scope>NUCLEOTIDE SEQUENCE</scope>
</reference>
<evidence type="ECO:0000313" key="6">
    <source>
        <dbReference type="Proteomes" id="UP000887116"/>
    </source>
</evidence>
<accession>A0A8X6IKT3</accession>
<protein>
    <submittedName>
        <fullName evidence="5">Nuclear exosome regulator NRDE2</fullName>
    </submittedName>
</protein>
<dbReference type="SUPFAM" id="SSF48452">
    <property type="entry name" value="TPR-like"/>
    <property type="match status" value="2"/>
</dbReference>
<dbReference type="EMBL" id="BMAO01018533">
    <property type="protein sequence ID" value="GFR24109.1"/>
    <property type="molecule type" value="Genomic_DNA"/>
</dbReference>
<dbReference type="GO" id="GO:0006396">
    <property type="term" value="P:RNA processing"/>
    <property type="evidence" value="ECO:0007669"/>
    <property type="project" value="InterPro"/>
</dbReference>
<feature type="compositionally biased region" description="Basic residues" evidence="4">
    <location>
        <begin position="77"/>
        <end position="89"/>
    </location>
</feature>
<dbReference type="SMART" id="SM00386">
    <property type="entry name" value="HAT"/>
    <property type="match status" value="5"/>
</dbReference>
<gene>
    <name evidence="5" type="primary">NRDE2</name>
    <name evidence="5" type="ORF">TNCT_344511</name>
</gene>
<keyword evidence="3" id="KW-0539">Nucleus</keyword>
<dbReference type="InterPro" id="IPR013633">
    <property type="entry name" value="NRDE-2"/>
</dbReference>
<dbReference type="InterPro" id="IPR003107">
    <property type="entry name" value="HAT"/>
</dbReference>
<comment type="caution">
    <text evidence="5">The sequence shown here is derived from an EMBL/GenBank/DDBJ whole genome shotgun (WGS) entry which is preliminary data.</text>
</comment>
<name>A0A8X6IKT3_TRICU</name>
<comment type="similarity">
    <text evidence="2">Belongs to the NRDE2 family.</text>
</comment>
<dbReference type="Gene3D" id="1.25.40.10">
    <property type="entry name" value="Tetratricopeptide repeat domain"/>
    <property type="match status" value="2"/>
</dbReference>
<feature type="region of interest" description="Disordered" evidence="4">
    <location>
        <begin position="77"/>
        <end position="102"/>
    </location>
</feature>
<evidence type="ECO:0000313" key="5">
    <source>
        <dbReference type="EMBL" id="GFR24109.1"/>
    </source>
</evidence>
<dbReference type="Pfam" id="PF08424">
    <property type="entry name" value="NRDE-2"/>
    <property type="match status" value="1"/>
</dbReference>
<dbReference type="PANTHER" id="PTHR13471:SF0">
    <property type="entry name" value="NUCLEAR EXOSOME REGULATOR NRDE2"/>
    <property type="match status" value="1"/>
</dbReference>
<dbReference type="AlphaFoldDB" id="A0A8X6IKT3"/>
<evidence type="ECO:0000256" key="1">
    <source>
        <dbReference type="ARBA" id="ARBA00004123"/>
    </source>
</evidence>
<organism evidence="5 6">
    <name type="scientific">Trichonephila clavata</name>
    <name type="common">Joro spider</name>
    <name type="synonym">Nephila clavata</name>
    <dbReference type="NCBI Taxonomy" id="2740835"/>
    <lineage>
        <taxon>Eukaryota</taxon>
        <taxon>Metazoa</taxon>
        <taxon>Ecdysozoa</taxon>
        <taxon>Arthropoda</taxon>
        <taxon>Chelicerata</taxon>
        <taxon>Arachnida</taxon>
        <taxon>Araneae</taxon>
        <taxon>Araneomorphae</taxon>
        <taxon>Entelegynae</taxon>
        <taxon>Araneoidea</taxon>
        <taxon>Nephilidae</taxon>
        <taxon>Trichonephila</taxon>
    </lineage>
</organism>
<evidence type="ECO:0000256" key="2">
    <source>
        <dbReference type="ARBA" id="ARBA00009265"/>
    </source>
</evidence>
<dbReference type="OrthoDB" id="297219at2759"/>
<evidence type="ECO:0000256" key="3">
    <source>
        <dbReference type="ARBA" id="ARBA00023242"/>
    </source>
</evidence>
<feature type="region of interest" description="Disordered" evidence="4">
    <location>
        <begin position="1"/>
        <end position="20"/>
    </location>
</feature>
<dbReference type="Proteomes" id="UP000887116">
    <property type="component" value="Unassembled WGS sequence"/>
</dbReference>
<comment type="subcellular location">
    <subcellularLocation>
        <location evidence="1">Nucleus</location>
    </subcellularLocation>
</comment>
<dbReference type="GO" id="GO:0031048">
    <property type="term" value="P:regulatory ncRNA-mediated heterochromatin formation"/>
    <property type="evidence" value="ECO:0007669"/>
    <property type="project" value="TreeGrafter"/>
</dbReference>
<dbReference type="InterPro" id="IPR011990">
    <property type="entry name" value="TPR-like_helical_dom_sf"/>
</dbReference>
<dbReference type="PANTHER" id="PTHR13471">
    <property type="entry name" value="TETRATRICOPEPTIDE-LIKE HELICAL"/>
    <property type="match status" value="1"/>
</dbReference>
<feature type="compositionally biased region" description="Polar residues" evidence="4">
    <location>
        <begin position="1"/>
        <end position="13"/>
    </location>
</feature>
<dbReference type="GO" id="GO:0071013">
    <property type="term" value="C:catalytic step 2 spliceosome"/>
    <property type="evidence" value="ECO:0007669"/>
    <property type="project" value="TreeGrafter"/>
</dbReference>
<dbReference type="GO" id="GO:1902369">
    <property type="term" value="P:negative regulation of RNA catabolic process"/>
    <property type="evidence" value="ECO:0007669"/>
    <property type="project" value="TreeGrafter"/>
</dbReference>